<feature type="domain" description="2Fe-2S ferredoxin-type" evidence="9">
    <location>
        <begin position="229"/>
        <end position="316"/>
    </location>
</feature>
<dbReference type="InterPro" id="IPR039261">
    <property type="entry name" value="FNR_nucleotide-bd"/>
</dbReference>
<dbReference type="Proteomes" id="UP001265550">
    <property type="component" value="Unassembled WGS sequence"/>
</dbReference>
<feature type="domain" description="FAD-binding FR-type" evidence="10">
    <location>
        <begin position="1"/>
        <end position="103"/>
    </location>
</feature>
<keyword evidence="8" id="KW-0411">Iron-sulfur</keyword>
<dbReference type="Gene3D" id="3.10.20.30">
    <property type="match status" value="1"/>
</dbReference>
<dbReference type="InterPro" id="IPR006058">
    <property type="entry name" value="2Fe2S_fd_BS"/>
</dbReference>
<dbReference type="InterPro" id="IPR017927">
    <property type="entry name" value="FAD-bd_FR_type"/>
</dbReference>
<evidence type="ECO:0000259" key="9">
    <source>
        <dbReference type="PROSITE" id="PS51085"/>
    </source>
</evidence>
<keyword evidence="6 11" id="KW-0560">Oxidoreductase</keyword>
<dbReference type="InterPro" id="IPR036010">
    <property type="entry name" value="2Fe-2S_ferredoxin-like_sf"/>
</dbReference>
<evidence type="ECO:0000256" key="4">
    <source>
        <dbReference type="ARBA" id="ARBA00022714"/>
    </source>
</evidence>
<dbReference type="PANTHER" id="PTHR47354:SF1">
    <property type="entry name" value="CARNITINE MONOOXYGENASE REDUCTASE SUBUNIT"/>
    <property type="match status" value="1"/>
</dbReference>
<comment type="cofactor">
    <cofactor evidence="1">
        <name>FMN</name>
        <dbReference type="ChEBI" id="CHEBI:58210"/>
    </cofactor>
</comment>
<dbReference type="EMBL" id="JAVDWE010000002">
    <property type="protein sequence ID" value="MDR7093507.1"/>
    <property type="molecule type" value="Genomic_DNA"/>
</dbReference>
<evidence type="ECO:0000256" key="8">
    <source>
        <dbReference type="ARBA" id="ARBA00023014"/>
    </source>
</evidence>
<evidence type="ECO:0000256" key="5">
    <source>
        <dbReference type="ARBA" id="ARBA00022723"/>
    </source>
</evidence>
<dbReference type="InterPro" id="IPR012675">
    <property type="entry name" value="Beta-grasp_dom_sf"/>
</dbReference>
<protein>
    <submittedName>
        <fullName evidence="11">Vanillate O-demethylase ferredoxin subunit</fullName>
        <ecNumber evidence="11">1.14.13.82</ecNumber>
    </submittedName>
</protein>
<dbReference type="RefSeq" id="WP_204732636.1">
    <property type="nucleotide sequence ID" value="NZ_JAVDWE010000002.1"/>
</dbReference>
<evidence type="ECO:0000259" key="10">
    <source>
        <dbReference type="PROSITE" id="PS51384"/>
    </source>
</evidence>
<evidence type="ECO:0000256" key="3">
    <source>
        <dbReference type="ARBA" id="ARBA00022643"/>
    </source>
</evidence>
<dbReference type="PROSITE" id="PS51085">
    <property type="entry name" value="2FE2S_FER_2"/>
    <property type="match status" value="1"/>
</dbReference>
<dbReference type="SUPFAM" id="SSF63380">
    <property type="entry name" value="Riboflavin synthase domain-like"/>
    <property type="match status" value="1"/>
</dbReference>
<dbReference type="Gene3D" id="2.40.30.10">
    <property type="entry name" value="Translation factors"/>
    <property type="match status" value="1"/>
</dbReference>
<dbReference type="InterPro" id="IPR001041">
    <property type="entry name" value="2Fe-2S_ferredoxin-type"/>
</dbReference>
<dbReference type="CDD" id="cd00207">
    <property type="entry name" value="fer2"/>
    <property type="match status" value="1"/>
</dbReference>
<keyword evidence="4" id="KW-0001">2Fe-2S</keyword>
<keyword evidence="2" id="KW-0285">Flavoprotein</keyword>
<dbReference type="Pfam" id="PF22290">
    <property type="entry name" value="DmmA-like_N"/>
    <property type="match status" value="1"/>
</dbReference>
<dbReference type="Gene3D" id="3.40.50.80">
    <property type="entry name" value="Nucleotide-binding domain of ferredoxin-NADP reductase (FNR) module"/>
    <property type="match status" value="1"/>
</dbReference>
<gene>
    <name evidence="11" type="ORF">J2X09_001239</name>
</gene>
<evidence type="ECO:0000256" key="7">
    <source>
        <dbReference type="ARBA" id="ARBA00023004"/>
    </source>
</evidence>
<reference evidence="11 12" key="1">
    <citation type="submission" date="2023-07" db="EMBL/GenBank/DDBJ databases">
        <title>Sorghum-associated microbial communities from plants grown in Nebraska, USA.</title>
        <authorList>
            <person name="Schachtman D."/>
        </authorList>
    </citation>
    <scope>NUCLEOTIDE SEQUENCE [LARGE SCALE GENOMIC DNA]</scope>
    <source>
        <strain evidence="11 12">BE240</strain>
    </source>
</reference>
<proteinExistence type="predicted"/>
<dbReference type="GO" id="GO:0018489">
    <property type="term" value="F:vanillate monooxygenase activity"/>
    <property type="evidence" value="ECO:0007669"/>
    <property type="project" value="UniProtKB-EC"/>
</dbReference>
<dbReference type="InterPro" id="IPR050415">
    <property type="entry name" value="MRET"/>
</dbReference>
<keyword evidence="7" id="KW-0408">Iron</keyword>
<evidence type="ECO:0000313" key="12">
    <source>
        <dbReference type="Proteomes" id="UP001265550"/>
    </source>
</evidence>
<name>A0ABU1V7T9_9BURK</name>
<keyword evidence="12" id="KW-1185">Reference proteome</keyword>
<dbReference type="Pfam" id="PF00111">
    <property type="entry name" value="Fer2"/>
    <property type="match status" value="1"/>
</dbReference>
<dbReference type="InterPro" id="IPR017938">
    <property type="entry name" value="Riboflavin_synthase-like_b-brl"/>
</dbReference>
<dbReference type="CDD" id="cd06185">
    <property type="entry name" value="PDR_like"/>
    <property type="match status" value="1"/>
</dbReference>
<evidence type="ECO:0000256" key="6">
    <source>
        <dbReference type="ARBA" id="ARBA00023002"/>
    </source>
</evidence>
<dbReference type="PROSITE" id="PS00197">
    <property type="entry name" value="2FE2S_FER_1"/>
    <property type="match status" value="1"/>
</dbReference>
<dbReference type="EC" id="1.14.13.82" evidence="11"/>
<evidence type="ECO:0000256" key="1">
    <source>
        <dbReference type="ARBA" id="ARBA00001917"/>
    </source>
</evidence>
<keyword evidence="3" id="KW-0288">FMN</keyword>
<comment type="caution">
    <text evidence="11">The sequence shown here is derived from an EMBL/GenBank/DDBJ whole genome shotgun (WGS) entry which is preliminary data.</text>
</comment>
<keyword evidence="5" id="KW-0479">Metal-binding</keyword>
<dbReference type="SUPFAM" id="SSF52343">
    <property type="entry name" value="Ferredoxin reductase-like, C-terminal NADP-linked domain"/>
    <property type="match status" value="1"/>
</dbReference>
<evidence type="ECO:0000256" key="2">
    <source>
        <dbReference type="ARBA" id="ARBA00022630"/>
    </source>
</evidence>
<dbReference type="SUPFAM" id="SSF54292">
    <property type="entry name" value="2Fe-2S ferredoxin-like"/>
    <property type="match status" value="1"/>
</dbReference>
<dbReference type="PROSITE" id="PS51384">
    <property type="entry name" value="FAD_FR"/>
    <property type="match status" value="1"/>
</dbReference>
<dbReference type="PRINTS" id="PR00409">
    <property type="entry name" value="PHDIOXRDTASE"/>
</dbReference>
<evidence type="ECO:0000313" key="11">
    <source>
        <dbReference type="EMBL" id="MDR7093507.1"/>
    </source>
</evidence>
<organism evidence="11 12">
    <name type="scientific">Hydrogenophaga laconesensis</name>
    <dbReference type="NCBI Taxonomy" id="1805971"/>
    <lineage>
        <taxon>Bacteria</taxon>
        <taxon>Pseudomonadati</taxon>
        <taxon>Pseudomonadota</taxon>
        <taxon>Betaproteobacteria</taxon>
        <taxon>Burkholderiales</taxon>
        <taxon>Comamonadaceae</taxon>
        <taxon>Hydrogenophaga</taxon>
    </lineage>
</organism>
<accession>A0ABU1V7T9</accession>
<dbReference type="PANTHER" id="PTHR47354">
    <property type="entry name" value="NADH OXIDOREDUCTASE HCR"/>
    <property type="match status" value="1"/>
</dbReference>
<sequence>MTLLDLQITRKRLVAQGIVSLELRDPQRRPLPAFTAGAHIDVHIGPQLTRQYSLCNAPGDTDRYLLGVLLEPHSRGGSAAMHQRFAEGDTITVGAPRNNFPLAPARRSLLFAGGIGITPMLSMAEALWHTHDDFELIYCARSAAHAAFLDRLATAPYAPLTRVHLDDGPAAQRLQMDRLAQEDPATTHLYVCGPKGFIDYVCQAARAQGWPEPHIHVEHFTPVAPAGGDALTVRIASTGQSIEIPPDQSITTALERHGVSIPVSCEQGICGTCVTRVISGEIEHRDGGYFTEAERARGDQMTPCCSRGRGTLVLDL</sequence>
<dbReference type="InterPro" id="IPR054582">
    <property type="entry name" value="DmmA-like_N"/>
</dbReference>